<keyword evidence="2" id="KW-0645">Protease</keyword>
<evidence type="ECO:0000256" key="3">
    <source>
        <dbReference type="ARBA" id="ARBA00022801"/>
    </source>
</evidence>
<protein>
    <recommendedName>
        <fullName evidence="6">Peptidase S8/S53 domain-containing protein</fullName>
    </recommendedName>
</protein>
<comment type="caution">
    <text evidence="7">The sequence shown here is derived from an EMBL/GenBank/DDBJ whole genome shotgun (WGS) entry which is preliminary data.</text>
</comment>
<gene>
    <name evidence="7" type="ORF">TWF730_008995</name>
</gene>
<dbReference type="SUPFAM" id="SSF52743">
    <property type="entry name" value="Subtilisin-like"/>
    <property type="match status" value="1"/>
</dbReference>
<dbReference type="InterPro" id="IPR000209">
    <property type="entry name" value="Peptidase_S8/S53_dom"/>
</dbReference>
<dbReference type="Proteomes" id="UP001373714">
    <property type="component" value="Unassembled WGS sequence"/>
</dbReference>
<name>A0AAV9UYG3_9PEZI</name>
<evidence type="ECO:0000256" key="1">
    <source>
        <dbReference type="ARBA" id="ARBA00011073"/>
    </source>
</evidence>
<evidence type="ECO:0000259" key="6">
    <source>
        <dbReference type="Pfam" id="PF00082"/>
    </source>
</evidence>
<dbReference type="InterPro" id="IPR036852">
    <property type="entry name" value="Peptidase_S8/S53_dom_sf"/>
</dbReference>
<reference evidence="7 8" key="1">
    <citation type="submission" date="2019-10" db="EMBL/GenBank/DDBJ databases">
        <authorList>
            <person name="Palmer J.M."/>
        </authorList>
    </citation>
    <scope>NUCLEOTIDE SEQUENCE [LARGE SCALE GENOMIC DNA]</scope>
    <source>
        <strain evidence="7 8">TWF730</strain>
    </source>
</reference>
<evidence type="ECO:0000256" key="5">
    <source>
        <dbReference type="SAM" id="MobiDB-lite"/>
    </source>
</evidence>
<dbReference type="CDD" id="cd00306">
    <property type="entry name" value="Peptidases_S8_S53"/>
    <property type="match status" value="1"/>
</dbReference>
<dbReference type="AlphaFoldDB" id="A0AAV9UYG3"/>
<feature type="region of interest" description="Disordered" evidence="5">
    <location>
        <begin position="256"/>
        <end position="285"/>
    </location>
</feature>
<keyword evidence="3" id="KW-0378">Hydrolase</keyword>
<evidence type="ECO:0000313" key="8">
    <source>
        <dbReference type="Proteomes" id="UP001373714"/>
    </source>
</evidence>
<feature type="domain" description="Peptidase S8/S53" evidence="6">
    <location>
        <begin position="9"/>
        <end position="215"/>
    </location>
</feature>
<dbReference type="PANTHER" id="PTHR43806">
    <property type="entry name" value="PEPTIDASE S8"/>
    <property type="match status" value="1"/>
</dbReference>
<organism evidence="7 8">
    <name type="scientific">Orbilia blumenaviensis</name>
    <dbReference type="NCBI Taxonomy" id="1796055"/>
    <lineage>
        <taxon>Eukaryota</taxon>
        <taxon>Fungi</taxon>
        <taxon>Dikarya</taxon>
        <taxon>Ascomycota</taxon>
        <taxon>Pezizomycotina</taxon>
        <taxon>Orbiliomycetes</taxon>
        <taxon>Orbiliales</taxon>
        <taxon>Orbiliaceae</taxon>
        <taxon>Orbilia</taxon>
    </lineage>
</organism>
<dbReference type="Pfam" id="PF00082">
    <property type="entry name" value="Peptidase_S8"/>
    <property type="match status" value="1"/>
</dbReference>
<proteinExistence type="inferred from homology"/>
<evidence type="ECO:0000256" key="4">
    <source>
        <dbReference type="ARBA" id="ARBA00022825"/>
    </source>
</evidence>
<dbReference type="InterPro" id="IPR050131">
    <property type="entry name" value="Peptidase_S8_subtilisin-like"/>
</dbReference>
<dbReference type="GO" id="GO:0004252">
    <property type="term" value="F:serine-type endopeptidase activity"/>
    <property type="evidence" value="ECO:0007669"/>
    <property type="project" value="InterPro"/>
</dbReference>
<accession>A0AAV9UYG3</accession>
<comment type="similarity">
    <text evidence="1">Belongs to the peptidase S8 family.</text>
</comment>
<keyword evidence="8" id="KW-1185">Reference proteome</keyword>
<dbReference type="Gene3D" id="3.40.50.200">
    <property type="entry name" value="Peptidase S8/S53 domain"/>
    <property type="match status" value="1"/>
</dbReference>
<dbReference type="GO" id="GO:0006508">
    <property type="term" value="P:proteolysis"/>
    <property type="evidence" value="ECO:0007669"/>
    <property type="project" value="UniProtKB-KW"/>
</dbReference>
<keyword evidence="4" id="KW-0720">Serine protease</keyword>
<dbReference type="EMBL" id="JAVHNS010000006">
    <property type="protein sequence ID" value="KAK6352163.1"/>
    <property type="molecule type" value="Genomic_DNA"/>
</dbReference>
<evidence type="ECO:0000313" key="7">
    <source>
        <dbReference type="EMBL" id="KAK6352163.1"/>
    </source>
</evidence>
<evidence type="ECO:0000256" key="2">
    <source>
        <dbReference type="ARBA" id="ARBA00022670"/>
    </source>
</evidence>
<dbReference type="PANTHER" id="PTHR43806:SF11">
    <property type="entry name" value="CEREVISIN-RELATED"/>
    <property type="match status" value="1"/>
</dbReference>
<sequence>MLGNVAGKTIGLAPEANIVLVKYNDGRGYFGHGIIPALFDGLLKVYDHVKSQRPTTNCILNMSLGWTKDWFEHLHEANGFWGEDGARLIEEAFANILEEILEGLAQLPNLIWAVSAGNLDPHHPIKQYPALLADDKFFDKKMVVVGAYDHRTGKNFLQSSDFVHVWAPGKAVNVPCPAKRAGPEHYQREKGLCHVDGTSPAAAMVSGMLASWLSAGIKIDEVIEHMYGNAYPRVENGVRALYNGVPIEKWPEAEKPAWYKNGDSPPLPPDSYSFQHSRSPAAEKI</sequence>